<dbReference type="EMBL" id="GEEE01020636">
    <property type="protein sequence ID" value="JAP42589.1"/>
    <property type="molecule type" value="Transcribed_RNA"/>
</dbReference>
<proteinExistence type="predicted"/>
<organism evidence="1">
    <name type="scientific">Schistocephalus solidus</name>
    <name type="common">Tapeworm</name>
    <dbReference type="NCBI Taxonomy" id="70667"/>
    <lineage>
        <taxon>Eukaryota</taxon>
        <taxon>Metazoa</taxon>
        <taxon>Spiralia</taxon>
        <taxon>Lophotrochozoa</taxon>
        <taxon>Platyhelminthes</taxon>
        <taxon>Cestoda</taxon>
        <taxon>Eucestoda</taxon>
        <taxon>Diphyllobothriidea</taxon>
        <taxon>Diphyllobothriidae</taxon>
        <taxon>Schistocephalus</taxon>
    </lineage>
</organism>
<dbReference type="AlphaFoldDB" id="A0A0X3NS40"/>
<sequence>MKRKRLHAQLSSTEEAVRVASALPAALQQASRPVLFHQAVINSKEDAKKMWREQLYRSVNGRPLAHIGTSASVHHWLSSPDRLFPWLYLRGIKLRAGVRSTKARRSRRKRLPDVLCHGRCGQIETLPHILRCCQVTKEARIWRHNSIMKSIAAKMREEKADVLLEPHVPEGSSYCKPDVVVCIKGSIQVMDVAVAGELNMDRVYPGKVNRYCTGEVANNLRAIFRKPSDYPVLHKPVIFSSRGGLLRKSELNLKSVGLTDFDVSDLCGLAIRGSLKAYDVYTRGANDRRGRQAPAERPNRMQ</sequence>
<reference evidence="1" key="1">
    <citation type="submission" date="2016-01" db="EMBL/GenBank/DDBJ databases">
        <title>Reference transcriptome for the parasite Schistocephalus solidus: insights into the molecular evolution of parasitism.</title>
        <authorList>
            <person name="Hebert F.O."/>
            <person name="Grambauer S."/>
            <person name="Barber I."/>
            <person name="Landry C.R."/>
            <person name="Aubin-Horth N."/>
        </authorList>
    </citation>
    <scope>NUCLEOTIDE SEQUENCE</scope>
</reference>
<accession>A0A0X3NS40</accession>
<evidence type="ECO:0000313" key="1">
    <source>
        <dbReference type="EMBL" id="JAP42589.1"/>
    </source>
</evidence>
<gene>
    <name evidence="1" type="primary">POLR</name>
    <name evidence="1" type="ORF">TR127325</name>
</gene>
<name>A0A0X3NS40_SCHSO</name>
<protein>
    <submittedName>
        <fullName evidence="1">Retrovirus-related Pol polyprotein from type-2 retrotransposable element R2DM</fullName>
    </submittedName>
</protein>